<dbReference type="Gene3D" id="3.40.50.300">
    <property type="entry name" value="P-loop containing nucleotide triphosphate hydrolases"/>
    <property type="match status" value="1"/>
</dbReference>
<dbReference type="SUPFAM" id="SSF52540">
    <property type="entry name" value="P-loop containing nucleoside triphosphate hydrolases"/>
    <property type="match status" value="1"/>
</dbReference>
<dbReference type="InterPro" id="IPR006073">
    <property type="entry name" value="GTP-bd"/>
</dbReference>
<keyword evidence="6" id="KW-1185">Reference proteome</keyword>
<gene>
    <name evidence="5" type="ORF">RD792_003001</name>
</gene>
<evidence type="ECO:0000256" key="1">
    <source>
        <dbReference type="ARBA" id="ARBA00022737"/>
    </source>
</evidence>
<dbReference type="CDD" id="cd01855">
    <property type="entry name" value="YqeH"/>
    <property type="match status" value="1"/>
</dbReference>
<dbReference type="Pfam" id="PF01926">
    <property type="entry name" value="MMR_HSR1"/>
    <property type="match status" value="1"/>
</dbReference>
<dbReference type="PANTHER" id="PTHR46434:SF1">
    <property type="entry name" value="GENETIC INTERACTOR OF PROHIBITINS 3, MITOCHONDRIAL"/>
    <property type="match status" value="1"/>
</dbReference>
<dbReference type="Pfam" id="PF13041">
    <property type="entry name" value="PPR_2"/>
    <property type="match status" value="1"/>
</dbReference>
<proteinExistence type="predicted"/>
<feature type="domain" description="G" evidence="3">
    <location>
        <begin position="343"/>
        <end position="414"/>
    </location>
</feature>
<dbReference type="InterPro" id="IPR002885">
    <property type="entry name" value="PPR_rpt"/>
</dbReference>
<accession>A0ABR0DSS9</accession>
<dbReference type="PANTHER" id="PTHR46434">
    <property type="entry name" value="GENETIC INTERACTOR OF PROHIBITINS 3, MITOCHONDRIAL"/>
    <property type="match status" value="1"/>
</dbReference>
<protein>
    <recommendedName>
        <fullName evidence="7">G domain-containing protein</fullName>
    </recommendedName>
</protein>
<dbReference type="NCBIfam" id="TIGR00756">
    <property type="entry name" value="PPR"/>
    <property type="match status" value="1"/>
</dbReference>
<evidence type="ECO:0008006" key="7">
    <source>
        <dbReference type="Google" id="ProtNLM"/>
    </source>
</evidence>
<dbReference type="Pfam" id="PF13812">
    <property type="entry name" value="PPR_3"/>
    <property type="match status" value="1"/>
</dbReference>
<dbReference type="EMBL" id="JAYDYQ010001087">
    <property type="protein sequence ID" value="KAK4492202.1"/>
    <property type="molecule type" value="Genomic_DNA"/>
</dbReference>
<dbReference type="InterPro" id="IPR050896">
    <property type="entry name" value="Mito_lipid_metab_GTPase"/>
</dbReference>
<dbReference type="Pfam" id="PF21516">
    <property type="entry name" value="YqeH-like_C"/>
    <property type="match status" value="1"/>
</dbReference>
<organism evidence="5 6">
    <name type="scientific">Penstemon davidsonii</name>
    <dbReference type="NCBI Taxonomy" id="160366"/>
    <lineage>
        <taxon>Eukaryota</taxon>
        <taxon>Viridiplantae</taxon>
        <taxon>Streptophyta</taxon>
        <taxon>Embryophyta</taxon>
        <taxon>Tracheophyta</taxon>
        <taxon>Spermatophyta</taxon>
        <taxon>Magnoliopsida</taxon>
        <taxon>eudicotyledons</taxon>
        <taxon>Gunneridae</taxon>
        <taxon>Pentapetalae</taxon>
        <taxon>asterids</taxon>
        <taxon>lamiids</taxon>
        <taxon>Lamiales</taxon>
        <taxon>Plantaginaceae</taxon>
        <taxon>Cheloneae</taxon>
        <taxon>Penstemon</taxon>
    </lineage>
</organism>
<dbReference type="Pfam" id="PF01535">
    <property type="entry name" value="PPR"/>
    <property type="match status" value="2"/>
</dbReference>
<evidence type="ECO:0000259" key="4">
    <source>
        <dbReference type="Pfam" id="PF21516"/>
    </source>
</evidence>
<dbReference type="InterPro" id="IPR011990">
    <property type="entry name" value="TPR-like_helical_dom_sf"/>
</dbReference>
<comment type="caution">
    <text evidence="5">The sequence shown here is derived from an EMBL/GenBank/DDBJ whole genome shotgun (WGS) entry which is preliminary data.</text>
</comment>
<feature type="domain" description="NOA1/YqeH-like C-terminal" evidence="4">
    <location>
        <begin position="459"/>
        <end position="557"/>
    </location>
</feature>
<evidence type="ECO:0000259" key="3">
    <source>
        <dbReference type="Pfam" id="PF01926"/>
    </source>
</evidence>
<name>A0ABR0DSS9_9LAMI</name>
<dbReference type="Gene3D" id="1.25.40.10">
    <property type="entry name" value="Tetratricopeptide repeat domain"/>
    <property type="match status" value="2"/>
</dbReference>
<evidence type="ECO:0000313" key="6">
    <source>
        <dbReference type="Proteomes" id="UP001291926"/>
    </source>
</evidence>
<feature type="repeat" description="PPR" evidence="2">
    <location>
        <begin position="877"/>
        <end position="911"/>
    </location>
</feature>
<keyword evidence="1" id="KW-0677">Repeat</keyword>
<feature type="repeat" description="PPR" evidence="2">
    <location>
        <begin position="776"/>
        <end position="810"/>
    </location>
</feature>
<reference evidence="5 6" key="1">
    <citation type="journal article" date="2023" name="bioRxiv">
        <title>Genome report: Whole genome sequence and annotation of Penstemon davidsonii.</title>
        <authorList>
            <person name="Ostevik K.L."/>
            <person name="Alabady M."/>
            <person name="Zhang M."/>
            <person name="Rausher M.D."/>
        </authorList>
    </citation>
    <scope>NUCLEOTIDE SEQUENCE [LARGE SCALE GENOMIC DNA]</scope>
    <source>
        <strain evidence="5">DNT005</strain>
        <tissue evidence="5">Whole leaf</tissue>
    </source>
</reference>
<evidence type="ECO:0000313" key="5">
    <source>
        <dbReference type="EMBL" id="KAK4492202.1"/>
    </source>
</evidence>
<dbReference type="InterPro" id="IPR027417">
    <property type="entry name" value="P-loop_NTPase"/>
</dbReference>
<dbReference type="Proteomes" id="UP001291926">
    <property type="component" value="Unassembled WGS sequence"/>
</dbReference>
<dbReference type="InterPro" id="IPR048422">
    <property type="entry name" value="NOA1/YqeH-like_C"/>
</dbReference>
<dbReference type="PROSITE" id="PS51375">
    <property type="entry name" value="PPR"/>
    <property type="match status" value="2"/>
</dbReference>
<sequence length="1049" mass="116377">MVVRTLSRSKLKRLLSPFYITAFTYKKEAVSSSPQSLISPISSFPQNPTKTLPFLFFTKSFSSQPIKNQSLSILPLNRDGNYDESSDRCFPICPGCGISMQDFDPKQPGFFVKPSKKDPNYKKLKKMTPILDESEISDSVKRGIVNEMIDAEKLGNLEMVDKVLDKTSHRVENLGSRPDWKKGIEKPIVCSRCHNLRHYAKVTDPSVENLLPDFDFDHTVGKKLMSIRGARTVVLLVVDATDFDGSFPKKVANLVSKTIDENARSWKEGKSGNVPRILLVVTKIDLLPSDISPTGLEHWVRTRAREGGAGKLTSVHLVSAIKEWGVKNLVDDVVKFAGQRGNVWAVGAQNAGKSTLINAIGKCVGTKATHLTEAPVFGTTLGIVRVEGVLPGKVKLFDTPGLLNPHQISTRLTREEHKLIHIGKELKPRTYRIKAGNTVHIGGLLRLDVEESSVDSIYVTVWASPLLPLHMGKTENTCMMVEEHFGRQLQPPIGEGRVEELGKWVKKEFRVSGNWWDSSSVDIAASGLGWFAIGLKGEARLGVWTYEGINLIARNALLPQRSHKFEVAGFTVSEIVSKADRARNKKHQTAKKKKIINLEKPSLLASSNSTVDEDSDSSDSTKASNLESLMASPLDSVDDCALVIEQLILSTSSASLHHARKLFDKSPITPPPLFSWNTLIRAYANNSSTPFDSIKFFVQLLRTSGELKADKFTYPFVIKACGRCSMLGVGGSVHSMVLKAGFGSDSHVSNTLLTMYGTFGFIEFSRKVFDEMCERNVVSWSSMIAAYVDCNLDVDVLRVFNDMKMVNEKPNLVTLVSLLSACTNLLNIKLGKSIHSYILINGVELHVGLGTALLKMYAKSGYLKEAFHIFNSINEKNLQSWTVMISCLADYGHGEEALSFFTKMKEAGLRPDSVSFSAVLSACSHKGLVLEGQELFEKMVNVYEIMPRMEHYGCMVDLFGRDGKIEEAYQIIMMMPMEPNSVILRSYLSACKNHGRVLFADKHLMQLLLKIEPDIGANYVLCSMRNDMKVKGLKKIPGYSWVPPHGVVI</sequence>
<evidence type="ECO:0000256" key="2">
    <source>
        <dbReference type="PROSITE-ProRule" id="PRU00708"/>
    </source>
</evidence>